<dbReference type="EMBL" id="CAJVSB020000666">
    <property type="protein sequence ID" value="CAH2057423.1"/>
    <property type="molecule type" value="Genomic_DNA"/>
</dbReference>
<feature type="compositionally biased region" description="Pro residues" evidence="2">
    <location>
        <begin position="47"/>
        <end position="62"/>
    </location>
</feature>
<dbReference type="PANTHER" id="PTHR23213">
    <property type="entry name" value="FORMIN-RELATED"/>
    <property type="match status" value="1"/>
</dbReference>
<name>A0AAU9S8H6_THLAR</name>
<proteinExistence type="inferred from homology"/>
<gene>
    <name evidence="5" type="ORF">TAV2_LOCUS12164</name>
</gene>
<evidence type="ECO:0000256" key="3">
    <source>
        <dbReference type="SAM" id="Phobius"/>
    </source>
</evidence>
<reference evidence="5 6" key="1">
    <citation type="submission" date="2022-03" db="EMBL/GenBank/DDBJ databases">
        <authorList>
            <person name="Nunn A."/>
            <person name="Chopra R."/>
            <person name="Nunn A."/>
            <person name="Contreras Garrido A."/>
        </authorList>
    </citation>
    <scope>NUCLEOTIDE SEQUENCE [LARGE SCALE GENOMIC DNA]</scope>
</reference>
<feature type="region of interest" description="Disordered" evidence="2">
    <location>
        <begin position="594"/>
        <end position="653"/>
    </location>
</feature>
<evidence type="ECO:0000259" key="4">
    <source>
        <dbReference type="SMART" id="SM00498"/>
    </source>
</evidence>
<dbReference type="InterPro" id="IPR042201">
    <property type="entry name" value="FH2_Formin_sf"/>
</dbReference>
<feature type="compositionally biased region" description="Basic and acidic residues" evidence="2">
    <location>
        <begin position="1"/>
        <end position="19"/>
    </location>
</feature>
<evidence type="ECO:0000313" key="6">
    <source>
        <dbReference type="Proteomes" id="UP000836841"/>
    </source>
</evidence>
<feature type="non-terminal residue" evidence="5">
    <location>
        <position position="653"/>
    </location>
</feature>
<evidence type="ECO:0000256" key="2">
    <source>
        <dbReference type="SAM" id="MobiDB-lite"/>
    </source>
</evidence>
<protein>
    <recommendedName>
        <fullName evidence="4">FH2 domain-containing protein</fullName>
    </recommendedName>
</protein>
<feature type="compositionally biased region" description="Polar residues" evidence="2">
    <location>
        <begin position="618"/>
        <end position="627"/>
    </location>
</feature>
<dbReference type="Proteomes" id="UP000836841">
    <property type="component" value="Unassembled WGS sequence"/>
</dbReference>
<sequence length="653" mass="73443">MDSLQERNARQYKSHDKTNGDAVLRKRKLQKATEAVESDFAQFLNGAPPPPKVKRSSPPPPSHHGIIITTTCWALIIISVGTLVAVFRHEDEDGLKCGQRDEKPLLSFPSDISGSSEKSHSQGHSNNKDHKTSSCVSNSEDGYTSLFVQAQQSNFAVSATGNILPPPPEKNILHHHRLVLLFLLHHHHLQHQCLQHHQQHQHQHQHQHLKLLLCHHLKLQLVGHHHLQKLLGPPPAPLPKEYKEKNDQAGGSDKAKVNEEMMESLFGYTPVDRNKNKNRKDKSYSEAPQYIQIIEAKKAQNLSILLKALNVTTEEVSDALKEDFVEDGTTQDEELKLRLFNGALSQLGPADRFLKVMVDIPFAFKRLESLLFMNSLQEEVSVACTELKKSRLFLKLLEAVLKTGNRMNDGTLRGGAQAFKLDTLLKLSDMARPHSYTLLSRDYSIRRIRAARALSQSQSLSSMKTEDLTEDVTNESEDYFRNLGLQVVSRLPEDLENVRKAALIDGDNLTTTVSKLGHSLLVSSNVLWKVFYNTQKMRSHSCKRKRKRIMALVKSTGDYFHGNAGKDEGLRLFAIVRDFLIMLDKACIEVRKSASLASRTPRRQAPSASDSASPSPSFESRQPNTPDARQRIFPAIRDHRADDSSSDDEGFSP</sequence>
<keyword evidence="3" id="KW-0812">Transmembrane</keyword>
<dbReference type="SMART" id="SM00498">
    <property type="entry name" value="FH2"/>
    <property type="match status" value="1"/>
</dbReference>
<dbReference type="Gene3D" id="1.20.58.2220">
    <property type="entry name" value="Formin, FH2 domain"/>
    <property type="match status" value="1"/>
</dbReference>
<dbReference type="GO" id="GO:0045010">
    <property type="term" value="P:actin nucleation"/>
    <property type="evidence" value="ECO:0007669"/>
    <property type="project" value="InterPro"/>
</dbReference>
<feature type="region of interest" description="Disordered" evidence="2">
    <location>
        <begin position="230"/>
        <end position="255"/>
    </location>
</feature>
<feature type="transmembrane region" description="Helical" evidence="3">
    <location>
        <begin position="65"/>
        <end position="87"/>
    </location>
</feature>
<feature type="domain" description="FH2" evidence="4">
    <location>
        <begin position="228"/>
        <end position="598"/>
    </location>
</feature>
<organism evidence="5 6">
    <name type="scientific">Thlaspi arvense</name>
    <name type="common">Field penny-cress</name>
    <dbReference type="NCBI Taxonomy" id="13288"/>
    <lineage>
        <taxon>Eukaryota</taxon>
        <taxon>Viridiplantae</taxon>
        <taxon>Streptophyta</taxon>
        <taxon>Embryophyta</taxon>
        <taxon>Tracheophyta</taxon>
        <taxon>Spermatophyta</taxon>
        <taxon>Magnoliopsida</taxon>
        <taxon>eudicotyledons</taxon>
        <taxon>Gunneridae</taxon>
        <taxon>Pentapetalae</taxon>
        <taxon>rosids</taxon>
        <taxon>malvids</taxon>
        <taxon>Brassicales</taxon>
        <taxon>Brassicaceae</taxon>
        <taxon>Thlaspideae</taxon>
        <taxon>Thlaspi</taxon>
    </lineage>
</organism>
<comment type="similarity">
    <text evidence="1">Belongs to the formin-like family. Class-I subfamily.</text>
</comment>
<feature type="compositionally biased region" description="Basic and acidic residues" evidence="2">
    <location>
        <begin position="240"/>
        <end position="255"/>
    </location>
</feature>
<feature type="region of interest" description="Disordered" evidence="2">
    <location>
        <begin position="1"/>
        <end position="26"/>
    </location>
</feature>
<comment type="caution">
    <text evidence="5">The sequence shown here is derived from an EMBL/GenBank/DDBJ whole genome shotgun (WGS) entry which is preliminary data.</text>
</comment>
<dbReference type="InterPro" id="IPR015425">
    <property type="entry name" value="FH2_Formin"/>
</dbReference>
<evidence type="ECO:0000313" key="5">
    <source>
        <dbReference type="EMBL" id="CAH2057423.1"/>
    </source>
</evidence>
<feature type="region of interest" description="Disordered" evidence="2">
    <location>
        <begin position="96"/>
        <end position="137"/>
    </location>
</feature>
<feature type="compositionally biased region" description="Low complexity" evidence="2">
    <location>
        <begin position="605"/>
        <end position="617"/>
    </location>
</feature>
<dbReference type="AlphaFoldDB" id="A0AAU9S8H6"/>
<feature type="region of interest" description="Disordered" evidence="2">
    <location>
        <begin position="42"/>
        <end position="62"/>
    </location>
</feature>
<accession>A0AAU9S8H6</accession>
<keyword evidence="6" id="KW-1185">Reference proteome</keyword>
<dbReference type="PANTHER" id="PTHR23213:SF391">
    <property type="entry name" value="FORMIN-LIKE PROTEIN"/>
    <property type="match status" value="1"/>
</dbReference>
<keyword evidence="3" id="KW-0472">Membrane</keyword>
<dbReference type="SUPFAM" id="SSF101447">
    <property type="entry name" value="Formin homology 2 domain (FH2 domain)"/>
    <property type="match status" value="1"/>
</dbReference>
<dbReference type="Pfam" id="PF02181">
    <property type="entry name" value="FH2"/>
    <property type="match status" value="1"/>
</dbReference>
<feature type="compositionally biased region" description="Acidic residues" evidence="2">
    <location>
        <begin position="644"/>
        <end position="653"/>
    </location>
</feature>
<evidence type="ECO:0000256" key="1">
    <source>
        <dbReference type="ARBA" id="ARBA00025793"/>
    </source>
</evidence>
<dbReference type="InterPro" id="IPR027643">
    <property type="entry name" value="Formin-like_plant"/>
</dbReference>
<keyword evidence="3" id="KW-1133">Transmembrane helix</keyword>
<dbReference type="GO" id="GO:0051015">
    <property type="term" value="F:actin filament binding"/>
    <property type="evidence" value="ECO:0007669"/>
    <property type="project" value="InterPro"/>
</dbReference>